<proteinExistence type="predicted"/>
<feature type="signal peptide" evidence="1">
    <location>
        <begin position="1"/>
        <end position="25"/>
    </location>
</feature>
<evidence type="ECO:0000313" key="2">
    <source>
        <dbReference type="EMBL" id="WZN39150.1"/>
    </source>
</evidence>
<gene>
    <name evidence="2" type="ORF">WJU16_14190</name>
</gene>
<organism evidence="2 3">
    <name type="scientific">Chitinophaga pollutisoli</name>
    <dbReference type="NCBI Taxonomy" id="3133966"/>
    <lineage>
        <taxon>Bacteria</taxon>
        <taxon>Pseudomonadati</taxon>
        <taxon>Bacteroidota</taxon>
        <taxon>Chitinophagia</taxon>
        <taxon>Chitinophagales</taxon>
        <taxon>Chitinophagaceae</taxon>
        <taxon>Chitinophaga</taxon>
    </lineage>
</organism>
<dbReference type="Proteomes" id="UP001485459">
    <property type="component" value="Chromosome"/>
</dbReference>
<evidence type="ECO:0000313" key="3">
    <source>
        <dbReference type="Proteomes" id="UP001485459"/>
    </source>
</evidence>
<keyword evidence="1" id="KW-0732">Signal</keyword>
<dbReference type="EMBL" id="CP149822">
    <property type="protein sequence ID" value="WZN39150.1"/>
    <property type="molecule type" value="Genomic_DNA"/>
</dbReference>
<sequence length="337" mass="36814">MRMLICKLTALAFFCACQSGQNKSAATGDSNTVASIAAVPVPVAPSFYIQYTGKLAGQPATMQLVKYAPGKYEGWYVYDKIGEPIGITLSRETADSLFFAEYAGVNNENMFSGVFNGGQYHGVWTGNEDTFGFDLVKDMDSIITFVAFMFEDSAKLHPNDPASPVARSSAAMVWPLGGADQDVIEFLRKSMQPEMKPGDMPMQQLKSSVLGYLSAYQENAKISDSSDLEFGPGAAWNWESHATESVVWNKYPYLTIGKMEYDYSGGAHGNYGTTFEAYDLAAKKKLKVTDVFKPGYKSVLGAALEKSYRRQYNVPAGESLDKGGSSTKTSCRTTIFI</sequence>
<dbReference type="Gene3D" id="3.30.565.40">
    <property type="entry name" value="Fervidobacterium nodosum Rt17-B1 like"/>
    <property type="match status" value="1"/>
</dbReference>
<reference evidence="3" key="1">
    <citation type="submission" date="2024-03" db="EMBL/GenBank/DDBJ databases">
        <title>Chitinophaga horti sp. nov., isolated from garden soil.</title>
        <authorList>
            <person name="Lee D.S."/>
            <person name="Han D.M."/>
            <person name="Baek J.H."/>
            <person name="Choi D.G."/>
            <person name="Jeon J.H."/>
            <person name="Jeon C.O."/>
        </authorList>
    </citation>
    <scope>NUCLEOTIDE SEQUENCE [LARGE SCALE GENOMIC DNA]</scope>
    <source>
        <strain evidence="3">GPA1</strain>
    </source>
</reference>
<keyword evidence="3" id="KW-1185">Reference proteome</keyword>
<name>A0ABZ2YHB6_9BACT</name>
<dbReference type="RefSeq" id="WP_341834151.1">
    <property type="nucleotide sequence ID" value="NZ_CP149822.1"/>
</dbReference>
<feature type="chain" id="PRO_5047078782" evidence="1">
    <location>
        <begin position="26"/>
        <end position="337"/>
    </location>
</feature>
<protein>
    <submittedName>
        <fullName evidence="2">Uncharacterized protein</fullName>
    </submittedName>
</protein>
<evidence type="ECO:0000256" key="1">
    <source>
        <dbReference type="SAM" id="SignalP"/>
    </source>
</evidence>
<accession>A0ABZ2YHB6</accession>